<evidence type="ECO:0000256" key="9">
    <source>
        <dbReference type="ARBA" id="ARBA00048329"/>
    </source>
</evidence>
<keyword evidence="4" id="KW-0808">Transferase</keyword>
<evidence type="ECO:0000256" key="2">
    <source>
        <dbReference type="ARBA" id="ARBA00012406"/>
    </source>
</evidence>
<evidence type="ECO:0000256" key="3">
    <source>
        <dbReference type="ARBA" id="ARBA00022527"/>
    </source>
</evidence>
<dbReference type="SMART" id="SM00220">
    <property type="entry name" value="S_TKc"/>
    <property type="match status" value="1"/>
</dbReference>
<dbReference type="EMBL" id="OX459125">
    <property type="protein sequence ID" value="CAI9114661.1"/>
    <property type="molecule type" value="Genomic_DNA"/>
</dbReference>
<keyword evidence="3 11" id="KW-0723">Serine/threonine-protein kinase</keyword>
<keyword evidence="5 10" id="KW-0547">Nucleotide-binding</keyword>
<evidence type="ECO:0000313" key="14">
    <source>
        <dbReference type="Proteomes" id="UP001161247"/>
    </source>
</evidence>
<evidence type="ECO:0000256" key="5">
    <source>
        <dbReference type="ARBA" id="ARBA00022741"/>
    </source>
</evidence>
<evidence type="ECO:0000256" key="10">
    <source>
        <dbReference type="PROSITE-ProRule" id="PRU10141"/>
    </source>
</evidence>
<dbReference type="InterPro" id="IPR017441">
    <property type="entry name" value="Protein_kinase_ATP_BS"/>
</dbReference>
<dbReference type="EC" id="2.7.11.25" evidence="2"/>
<comment type="similarity">
    <text evidence="1">Belongs to the protein kinase superfamily. STE Ser/Thr protein kinase family. MAP kinase kinase kinase subfamily.</text>
</comment>
<dbReference type="GO" id="GO:0004709">
    <property type="term" value="F:MAP kinase kinase kinase activity"/>
    <property type="evidence" value="ECO:0007669"/>
    <property type="project" value="UniProtKB-EC"/>
</dbReference>
<dbReference type="GO" id="GO:0005524">
    <property type="term" value="F:ATP binding"/>
    <property type="evidence" value="ECO:0007669"/>
    <property type="project" value="UniProtKB-UniRule"/>
</dbReference>
<dbReference type="Proteomes" id="UP001161247">
    <property type="component" value="Chromosome 8"/>
</dbReference>
<organism evidence="13 14">
    <name type="scientific">Oldenlandia corymbosa var. corymbosa</name>
    <dbReference type="NCBI Taxonomy" id="529605"/>
    <lineage>
        <taxon>Eukaryota</taxon>
        <taxon>Viridiplantae</taxon>
        <taxon>Streptophyta</taxon>
        <taxon>Embryophyta</taxon>
        <taxon>Tracheophyta</taxon>
        <taxon>Spermatophyta</taxon>
        <taxon>Magnoliopsida</taxon>
        <taxon>eudicotyledons</taxon>
        <taxon>Gunneridae</taxon>
        <taxon>Pentapetalae</taxon>
        <taxon>asterids</taxon>
        <taxon>lamiids</taxon>
        <taxon>Gentianales</taxon>
        <taxon>Rubiaceae</taxon>
        <taxon>Rubioideae</taxon>
        <taxon>Spermacoceae</taxon>
        <taxon>Hedyotis-Oldenlandia complex</taxon>
        <taxon>Oldenlandia</taxon>
    </lineage>
</organism>
<evidence type="ECO:0000256" key="1">
    <source>
        <dbReference type="ARBA" id="ARBA00006529"/>
    </source>
</evidence>
<sequence length="266" mass="30088">MPEIEEERVEFKKIKNAKLKNHFDKLNCADWVKGQLLGCGSNGSVYAGVTRDGLSFAAKEVSLDDDQGEKTKESICQLEQEIALLSQFEHENIVQYYGTQKNQCKLYIFLELMKESLLNRYQKHHLRDLQVSAFTRQILHGMLYLHDRHVIHRDIKCANILVDANECAKLADFGLAKVSALNNVFSCKGTPYWMAPEVVSSKNQGYGLAADIWSLGCTVLEMLTRQFPYSNFEPMAALFRIGNGELPQIPETLLQCKGLYSPVSTS</sequence>
<evidence type="ECO:0000256" key="4">
    <source>
        <dbReference type="ARBA" id="ARBA00022679"/>
    </source>
</evidence>
<dbReference type="Gene3D" id="1.10.510.10">
    <property type="entry name" value="Transferase(Phosphotransferase) domain 1"/>
    <property type="match status" value="1"/>
</dbReference>
<feature type="domain" description="Protein kinase" evidence="12">
    <location>
        <begin position="31"/>
        <end position="266"/>
    </location>
</feature>
<dbReference type="InterPro" id="IPR008271">
    <property type="entry name" value="Ser/Thr_kinase_AS"/>
</dbReference>
<dbReference type="SUPFAM" id="SSF56112">
    <property type="entry name" value="Protein kinase-like (PK-like)"/>
    <property type="match status" value="1"/>
</dbReference>
<dbReference type="PANTHER" id="PTHR48016">
    <property type="entry name" value="MAP KINASE KINASE KINASE SSK2-RELATED-RELATED"/>
    <property type="match status" value="1"/>
</dbReference>
<name>A0AAV1E5J6_OLDCO</name>
<evidence type="ECO:0000256" key="7">
    <source>
        <dbReference type="ARBA" id="ARBA00022840"/>
    </source>
</evidence>
<dbReference type="PANTHER" id="PTHR48016:SF29">
    <property type="entry name" value="MITOGEN-ACTIVATED PROTEIN KINASE KINASE KINASE 1-RELATED"/>
    <property type="match status" value="1"/>
</dbReference>
<evidence type="ECO:0000256" key="8">
    <source>
        <dbReference type="ARBA" id="ARBA00047559"/>
    </source>
</evidence>
<protein>
    <recommendedName>
        <fullName evidence="2">mitogen-activated protein kinase kinase kinase</fullName>
        <ecNumber evidence="2">2.7.11.25</ecNumber>
    </recommendedName>
</protein>
<keyword evidence="14" id="KW-1185">Reference proteome</keyword>
<accession>A0AAV1E5J6</accession>
<evidence type="ECO:0000313" key="13">
    <source>
        <dbReference type="EMBL" id="CAI9114661.1"/>
    </source>
</evidence>
<keyword evidence="7 10" id="KW-0067">ATP-binding</keyword>
<dbReference type="GO" id="GO:0005737">
    <property type="term" value="C:cytoplasm"/>
    <property type="evidence" value="ECO:0007669"/>
    <property type="project" value="TreeGrafter"/>
</dbReference>
<proteinExistence type="inferred from homology"/>
<dbReference type="InterPro" id="IPR000719">
    <property type="entry name" value="Prot_kinase_dom"/>
</dbReference>
<dbReference type="PROSITE" id="PS00107">
    <property type="entry name" value="PROTEIN_KINASE_ATP"/>
    <property type="match status" value="1"/>
</dbReference>
<gene>
    <name evidence="13" type="ORF">OLC1_LOCUS21342</name>
</gene>
<evidence type="ECO:0000256" key="6">
    <source>
        <dbReference type="ARBA" id="ARBA00022777"/>
    </source>
</evidence>
<evidence type="ECO:0000259" key="12">
    <source>
        <dbReference type="PROSITE" id="PS50011"/>
    </source>
</evidence>
<dbReference type="AlphaFoldDB" id="A0AAV1E5J6"/>
<dbReference type="InterPro" id="IPR050538">
    <property type="entry name" value="MAP_kinase_kinase_kinase"/>
</dbReference>
<keyword evidence="6" id="KW-0418">Kinase</keyword>
<feature type="binding site" evidence="10">
    <location>
        <position position="59"/>
    </location>
    <ligand>
        <name>ATP</name>
        <dbReference type="ChEBI" id="CHEBI:30616"/>
    </ligand>
</feature>
<dbReference type="Pfam" id="PF00069">
    <property type="entry name" value="Pkinase"/>
    <property type="match status" value="1"/>
</dbReference>
<reference evidence="13" key="1">
    <citation type="submission" date="2023-03" db="EMBL/GenBank/DDBJ databases">
        <authorList>
            <person name="Julca I."/>
        </authorList>
    </citation>
    <scope>NUCLEOTIDE SEQUENCE</scope>
</reference>
<evidence type="ECO:0000256" key="11">
    <source>
        <dbReference type="RuleBase" id="RU000304"/>
    </source>
</evidence>
<comment type="catalytic activity">
    <reaction evidence="9">
        <text>L-seryl-[protein] + ATP = O-phospho-L-seryl-[protein] + ADP + H(+)</text>
        <dbReference type="Rhea" id="RHEA:17989"/>
        <dbReference type="Rhea" id="RHEA-COMP:9863"/>
        <dbReference type="Rhea" id="RHEA-COMP:11604"/>
        <dbReference type="ChEBI" id="CHEBI:15378"/>
        <dbReference type="ChEBI" id="CHEBI:29999"/>
        <dbReference type="ChEBI" id="CHEBI:30616"/>
        <dbReference type="ChEBI" id="CHEBI:83421"/>
        <dbReference type="ChEBI" id="CHEBI:456216"/>
        <dbReference type="EC" id="2.7.11.25"/>
    </reaction>
</comment>
<dbReference type="PROSITE" id="PS50011">
    <property type="entry name" value="PROTEIN_KINASE_DOM"/>
    <property type="match status" value="1"/>
</dbReference>
<comment type="catalytic activity">
    <reaction evidence="8">
        <text>L-threonyl-[protein] + ATP = O-phospho-L-threonyl-[protein] + ADP + H(+)</text>
        <dbReference type="Rhea" id="RHEA:46608"/>
        <dbReference type="Rhea" id="RHEA-COMP:11060"/>
        <dbReference type="Rhea" id="RHEA-COMP:11605"/>
        <dbReference type="ChEBI" id="CHEBI:15378"/>
        <dbReference type="ChEBI" id="CHEBI:30013"/>
        <dbReference type="ChEBI" id="CHEBI:30616"/>
        <dbReference type="ChEBI" id="CHEBI:61977"/>
        <dbReference type="ChEBI" id="CHEBI:456216"/>
        <dbReference type="EC" id="2.7.11.25"/>
    </reaction>
</comment>
<dbReference type="InterPro" id="IPR011009">
    <property type="entry name" value="Kinase-like_dom_sf"/>
</dbReference>
<dbReference type="PROSITE" id="PS00108">
    <property type="entry name" value="PROTEIN_KINASE_ST"/>
    <property type="match status" value="1"/>
</dbReference>